<comment type="subcellular location">
    <subcellularLocation>
        <location evidence="1">Cell membrane</location>
        <topology evidence="1">Multi-pass membrane protein</topology>
    </subcellularLocation>
</comment>
<evidence type="ECO:0000256" key="6">
    <source>
        <dbReference type="ARBA" id="ARBA00023136"/>
    </source>
</evidence>
<dbReference type="InterPro" id="IPR011527">
    <property type="entry name" value="ABC1_TM_dom"/>
</dbReference>
<dbReference type="Gene3D" id="3.40.50.300">
    <property type="entry name" value="P-loop containing nucleotide triphosphate hydrolases"/>
    <property type="match status" value="1"/>
</dbReference>
<proteinExistence type="predicted"/>
<evidence type="ECO:0000256" key="5">
    <source>
        <dbReference type="ARBA" id="ARBA00022989"/>
    </source>
</evidence>
<keyword evidence="4 10" id="KW-0067">ATP-binding</keyword>
<dbReference type="PANTHER" id="PTHR24221">
    <property type="entry name" value="ATP-BINDING CASSETTE SUB-FAMILY B"/>
    <property type="match status" value="1"/>
</dbReference>
<feature type="transmembrane region" description="Helical" evidence="7">
    <location>
        <begin position="16"/>
        <end position="40"/>
    </location>
</feature>
<dbReference type="CDD" id="cd18584">
    <property type="entry name" value="ABC_6TM_AarD_CydD"/>
    <property type="match status" value="1"/>
</dbReference>
<dbReference type="InterPro" id="IPR027417">
    <property type="entry name" value="P-loop_NTPase"/>
</dbReference>
<dbReference type="PROSITE" id="PS00211">
    <property type="entry name" value="ABC_TRANSPORTER_1"/>
    <property type="match status" value="1"/>
</dbReference>
<name>A0ABS4IBT6_9BACI</name>
<evidence type="ECO:0000256" key="1">
    <source>
        <dbReference type="ARBA" id="ARBA00004651"/>
    </source>
</evidence>
<evidence type="ECO:0000259" key="8">
    <source>
        <dbReference type="PROSITE" id="PS50893"/>
    </source>
</evidence>
<keyword evidence="11" id="KW-1185">Reference proteome</keyword>
<dbReference type="Pfam" id="PF00005">
    <property type="entry name" value="ABC_tran"/>
    <property type="match status" value="1"/>
</dbReference>
<reference evidence="10 11" key="1">
    <citation type="submission" date="2021-03" db="EMBL/GenBank/DDBJ databases">
        <title>Genomic Encyclopedia of Type Strains, Phase IV (KMG-IV): sequencing the most valuable type-strain genomes for metagenomic binning, comparative biology and taxonomic classification.</title>
        <authorList>
            <person name="Goeker M."/>
        </authorList>
    </citation>
    <scope>NUCLEOTIDE SEQUENCE [LARGE SCALE GENOMIC DNA]</scope>
    <source>
        <strain evidence="10 11">DSM 25609</strain>
    </source>
</reference>
<evidence type="ECO:0000256" key="3">
    <source>
        <dbReference type="ARBA" id="ARBA00022741"/>
    </source>
</evidence>
<protein>
    <submittedName>
        <fullName evidence="10">ATP-binding cassette subfamily C protein CydD</fullName>
    </submittedName>
</protein>
<dbReference type="InterPro" id="IPR014216">
    <property type="entry name" value="ABC_transptr_CydD"/>
</dbReference>
<keyword evidence="6 7" id="KW-0472">Membrane</keyword>
<dbReference type="SUPFAM" id="SSF90123">
    <property type="entry name" value="ABC transporter transmembrane region"/>
    <property type="match status" value="1"/>
</dbReference>
<evidence type="ECO:0000259" key="9">
    <source>
        <dbReference type="PROSITE" id="PS50929"/>
    </source>
</evidence>
<dbReference type="InterPro" id="IPR039421">
    <property type="entry name" value="Type_1_exporter"/>
</dbReference>
<dbReference type="Pfam" id="PF00664">
    <property type="entry name" value="ABC_membrane"/>
    <property type="match status" value="1"/>
</dbReference>
<dbReference type="EMBL" id="JAGGKX010000002">
    <property type="protein sequence ID" value="MBP1968318.1"/>
    <property type="molecule type" value="Genomic_DNA"/>
</dbReference>
<evidence type="ECO:0000256" key="4">
    <source>
        <dbReference type="ARBA" id="ARBA00022840"/>
    </source>
</evidence>
<keyword evidence="3" id="KW-0547">Nucleotide-binding</keyword>
<dbReference type="InterPro" id="IPR003439">
    <property type="entry name" value="ABC_transporter-like_ATP-bd"/>
</dbReference>
<keyword evidence="2 7" id="KW-0812">Transmembrane</keyword>
<comment type="caution">
    <text evidence="10">The sequence shown here is derived from an EMBL/GenBank/DDBJ whole genome shotgun (WGS) entry which is preliminary data.</text>
</comment>
<feature type="transmembrane region" description="Helical" evidence="7">
    <location>
        <begin position="158"/>
        <end position="176"/>
    </location>
</feature>
<dbReference type="InterPro" id="IPR036640">
    <property type="entry name" value="ABC1_TM_sf"/>
</dbReference>
<dbReference type="SUPFAM" id="SSF52540">
    <property type="entry name" value="P-loop containing nucleoside triphosphate hydrolases"/>
    <property type="match status" value="1"/>
</dbReference>
<dbReference type="PROSITE" id="PS50893">
    <property type="entry name" value="ABC_TRANSPORTER_2"/>
    <property type="match status" value="1"/>
</dbReference>
<dbReference type="GO" id="GO:0005524">
    <property type="term" value="F:ATP binding"/>
    <property type="evidence" value="ECO:0007669"/>
    <property type="project" value="UniProtKB-KW"/>
</dbReference>
<dbReference type="InterPro" id="IPR003593">
    <property type="entry name" value="AAA+_ATPase"/>
</dbReference>
<accession>A0ABS4IBT6</accession>
<evidence type="ECO:0000313" key="10">
    <source>
        <dbReference type="EMBL" id="MBP1968318.1"/>
    </source>
</evidence>
<feature type="domain" description="ABC transporter" evidence="8">
    <location>
        <begin position="335"/>
        <end position="570"/>
    </location>
</feature>
<dbReference type="PANTHER" id="PTHR24221:SF590">
    <property type="entry name" value="COMPONENT LINKED WITH THE ASSEMBLY OF CYTOCHROME' TRANSPORT TRANSMEMBRANE ATP-BINDING PROTEIN ABC TRANSPORTER CYDD-RELATED"/>
    <property type="match status" value="1"/>
</dbReference>
<feature type="transmembrane region" description="Helical" evidence="7">
    <location>
        <begin position="263"/>
        <end position="281"/>
    </location>
</feature>
<evidence type="ECO:0000256" key="2">
    <source>
        <dbReference type="ARBA" id="ARBA00022692"/>
    </source>
</evidence>
<keyword evidence="5 7" id="KW-1133">Transmembrane helix</keyword>
<organism evidence="10 11">
    <name type="scientific">Virgibacillus natechei</name>
    <dbReference type="NCBI Taxonomy" id="1216297"/>
    <lineage>
        <taxon>Bacteria</taxon>
        <taxon>Bacillati</taxon>
        <taxon>Bacillota</taxon>
        <taxon>Bacilli</taxon>
        <taxon>Bacillales</taxon>
        <taxon>Bacillaceae</taxon>
        <taxon>Virgibacillus</taxon>
    </lineage>
</organism>
<evidence type="ECO:0000256" key="7">
    <source>
        <dbReference type="SAM" id="Phobius"/>
    </source>
</evidence>
<feature type="transmembrane region" description="Helical" evidence="7">
    <location>
        <begin position="52"/>
        <end position="70"/>
    </location>
</feature>
<dbReference type="SMART" id="SM00382">
    <property type="entry name" value="AAA"/>
    <property type="match status" value="1"/>
</dbReference>
<feature type="domain" description="ABC transmembrane type-1" evidence="9">
    <location>
        <begin position="16"/>
        <end position="300"/>
    </location>
</feature>
<dbReference type="Proteomes" id="UP001519345">
    <property type="component" value="Unassembled WGS sequence"/>
</dbReference>
<dbReference type="Gene3D" id="1.20.1560.10">
    <property type="entry name" value="ABC transporter type 1, transmembrane domain"/>
    <property type="match status" value="1"/>
</dbReference>
<dbReference type="PROSITE" id="PS50929">
    <property type="entry name" value="ABC_TM1F"/>
    <property type="match status" value="1"/>
</dbReference>
<dbReference type="InterPro" id="IPR017871">
    <property type="entry name" value="ABC_transporter-like_CS"/>
</dbReference>
<evidence type="ECO:0000313" key="11">
    <source>
        <dbReference type="Proteomes" id="UP001519345"/>
    </source>
</evidence>
<gene>
    <name evidence="10" type="ORF">J2Z83_000410</name>
</gene>
<dbReference type="NCBIfam" id="TIGR02857">
    <property type="entry name" value="CydD"/>
    <property type="match status" value="1"/>
</dbReference>
<feature type="transmembrane region" description="Helical" evidence="7">
    <location>
        <begin position="236"/>
        <end position="257"/>
    </location>
</feature>
<sequence>MKNLREIAIAQKSSMLFLFLSSVITGIAIIFQAYFIVAIVDRIFLKGASFNEILPLLGGLLLVLLGRTMFTYMSGRKGVKMASKVKGDFRKSILNRYSRNPVQTSLQGQSGQKVSVMMDAVDGIESYFSEYIPQMIRTTFIPLLVLVIVFTQHVNSGLIMLITAPFIPIFFIIIGMKTKTKSEEQMDKLAAFSGRFLDILQGLTTLKLFGRAKRQKEEIGKSSLNFREATMEILKIAFTSSFMLELISMLSIGLVALELAIQLIIYESISFFTAFFVLVLVPEFYTSLKELGSTFHNGRSSMGAAEKVTGELAETEQSISWGEGSLRKDATPPSIHLQLTGYRYGEEQFELKNVNAEIPPFGQIAIVGRSGSGKTTLLHLIAGLIAPSTGEININGSPRSDYKEKDWFDQLSYISQHPYIFAGTIAENIAIGGGLDASRAHVEQAAEQAGISEMIKSLENGYDTSVGEAGRGLSGGEKQRIAIARAFLKQPSVILFDEPTTGLDLHTERILQTSIRKLSEKATVITVAHRLHTIKNVDQILFLENGALVAVGTHEQLIENVAEYRDMVSVQQGGMSE</sequence>
<dbReference type="RefSeq" id="WP_209461564.1">
    <property type="nucleotide sequence ID" value="NZ_CP110224.1"/>
</dbReference>
<feature type="transmembrane region" description="Helical" evidence="7">
    <location>
        <begin position="135"/>
        <end position="152"/>
    </location>
</feature>